<comment type="caution">
    <text evidence="2">The sequence shown here is derived from an EMBL/GenBank/DDBJ whole genome shotgun (WGS) entry which is preliminary data.</text>
</comment>
<gene>
    <name evidence="2" type="ORF">A3J43_04035</name>
</gene>
<reference evidence="2 3" key="1">
    <citation type="journal article" date="2016" name="Nat. Commun.">
        <title>Thousands of microbial genomes shed light on interconnected biogeochemical processes in an aquifer system.</title>
        <authorList>
            <person name="Anantharaman K."/>
            <person name="Brown C.T."/>
            <person name="Hug L.A."/>
            <person name="Sharon I."/>
            <person name="Castelle C.J."/>
            <person name="Probst A.J."/>
            <person name="Thomas B.C."/>
            <person name="Singh A."/>
            <person name="Wilkins M.J."/>
            <person name="Karaoz U."/>
            <person name="Brodie E.L."/>
            <person name="Williams K.H."/>
            <person name="Hubbard S.S."/>
            <person name="Banfield J.F."/>
        </authorList>
    </citation>
    <scope>NUCLEOTIDE SEQUENCE [LARGE SCALE GENOMIC DNA]</scope>
</reference>
<dbReference type="EMBL" id="MGEF01000068">
    <property type="protein sequence ID" value="OGL77012.1"/>
    <property type="molecule type" value="Genomic_DNA"/>
</dbReference>
<dbReference type="Pfam" id="PF05239">
    <property type="entry name" value="PRC"/>
    <property type="match status" value="1"/>
</dbReference>
<name>A0A1F7UFI3_9BACT</name>
<dbReference type="Proteomes" id="UP000176604">
    <property type="component" value="Unassembled WGS sequence"/>
</dbReference>
<proteinExistence type="predicted"/>
<dbReference type="AlphaFoldDB" id="A0A1F7UFI3"/>
<dbReference type="STRING" id="1802397.A3J43_04035"/>
<dbReference type="Gene3D" id="2.30.30.240">
    <property type="entry name" value="PRC-barrel domain"/>
    <property type="match status" value="1"/>
</dbReference>
<feature type="domain" description="PRC-barrel" evidence="1">
    <location>
        <begin position="13"/>
        <end position="76"/>
    </location>
</feature>
<evidence type="ECO:0000259" key="1">
    <source>
        <dbReference type="Pfam" id="PF05239"/>
    </source>
</evidence>
<evidence type="ECO:0000313" key="3">
    <source>
        <dbReference type="Proteomes" id="UP000176604"/>
    </source>
</evidence>
<dbReference type="SUPFAM" id="SSF50346">
    <property type="entry name" value="PRC-barrel domain"/>
    <property type="match status" value="1"/>
</dbReference>
<sequence>MPYITSDLLFQIPVETTDGRQLGRVIGLEIDIDSQSILRYQVRPRGFMAGVLTMRDLLISRGQVVSITKEKIIVESGMVEGDEERVSTRFARASSVAPISADTTLSSE</sequence>
<evidence type="ECO:0000313" key="2">
    <source>
        <dbReference type="EMBL" id="OGL77012.1"/>
    </source>
</evidence>
<dbReference type="InterPro" id="IPR027275">
    <property type="entry name" value="PRC-brl_dom"/>
</dbReference>
<protein>
    <recommendedName>
        <fullName evidence="1">PRC-barrel domain-containing protein</fullName>
    </recommendedName>
</protein>
<organism evidence="2 3">
    <name type="scientific">Candidatus Uhrbacteria bacterium RIFCSPHIGHO2_12_FULL_54_23</name>
    <dbReference type="NCBI Taxonomy" id="1802397"/>
    <lineage>
        <taxon>Bacteria</taxon>
        <taxon>Candidatus Uhriibacteriota</taxon>
    </lineage>
</organism>
<dbReference type="InterPro" id="IPR011033">
    <property type="entry name" value="PRC_barrel-like_sf"/>
</dbReference>
<accession>A0A1F7UFI3</accession>